<evidence type="ECO:0000256" key="4">
    <source>
        <dbReference type="SAM" id="SignalP"/>
    </source>
</evidence>
<dbReference type="Pfam" id="PF01520">
    <property type="entry name" value="Amidase_3"/>
    <property type="match status" value="1"/>
</dbReference>
<evidence type="ECO:0000313" key="6">
    <source>
        <dbReference type="EMBL" id="ASM72057.1"/>
    </source>
</evidence>
<dbReference type="InterPro" id="IPR002508">
    <property type="entry name" value="MurNAc-LAA_cat"/>
</dbReference>
<dbReference type="InterPro" id="IPR021731">
    <property type="entry name" value="AMIN_dom"/>
</dbReference>
<comment type="catalytic activity">
    <reaction evidence="1">
        <text>Hydrolyzes the link between N-acetylmuramoyl residues and L-amino acid residues in certain cell-wall glycopeptides.</text>
        <dbReference type="EC" id="3.5.1.28"/>
    </reaction>
</comment>
<evidence type="ECO:0000259" key="5">
    <source>
        <dbReference type="SMART" id="SM00646"/>
    </source>
</evidence>
<sequence length="405" mass="42559">MRYVIMVICALVLSGVSGAGAQELTALARVDPQRSHISDGWFGNTTLNIALSQGVPFRVFHLDNPKRLVIDFREADWSGVDAKTLLPEAGKITAVRFGPFRPGWSRLVMDMAEPLLPSEIEMKVDESTGIATLSVALKGVAPEAFGAGAGSPKDVAWATQAAQPPVLPKFDNSFVVVIDPGHGGVDPGAVRDGIEEKDIMLKMAQALAEALRRSGQADVVLTRTIDQFVSLPGRVDVAHAADADLFISLHADILSEGGASGATVYTLADDASDEAAAQLAAQHNRADILAGADLNGADDEVAGVLLDLARQETAPRSDQAAATIIGAMQAAGGPMNAHPSRQAGFSVLTSADVPSILIEVGFLSSKRDLANLRDPVWRAVMASAIADGILAWRTADLAQRPLVRQ</sequence>
<organism evidence="6 7">
    <name type="scientific">Pseudosulfitobacter pseudonitzschiae</name>
    <dbReference type="NCBI Taxonomy" id="1402135"/>
    <lineage>
        <taxon>Bacteria</taxon>
        <taxon>Pseudomonadati</taxon>
        <taxon>Pseudomonadota</taxon>
        <taxon>Alphaproteobacteria</taxon>
        <taxon>Rhodobacterales</taxon>
        <taxon>Roseobacteraceae</taxon>
        <taxon>Pseudosulfitobacter</taxon>
    </lineage>
</organism>
<dbReference type="Gene3D" id="3.40.630.40">
    <property type="entry name" value="Zn-dependent exopeptidases"/>
    <property type="match status" value="1"/>
</dbReference>
<dbReference type="EMBL" id="CP022415">
    <property type="protein sequence ID" value="ASM72057.1"/>
    <property type="molecule type" value="Genomic_DNA"/>
</dbReference>
<keyword evidence="7" id="KW-1185">Reference proteome</keyword>
<dbReference type="Pfam" id="PF11741">
    <property type="entry name" value="AMIN"/>
    <property type="match status" value="1"/>
</dbReference>
<feature type="domain" description="MurNAc-LAA" evidence="5">
    <location>
        <begin position="235"/>
        <end position="390"/>
    </location>
</feature>
<keyword evidence="4" id="KW-0732">Signal</keyword>
<dbReference type="Proteomes" id="UP000199754">
    <property type="component" value="Chromosome"/>
</dbReference>
<evidence type="ECO:0000313" key="7">
    <source>
        <dbReference type="Proteomes" id="UP000199754"/>
    </source>
</evidence>
<keyword evidence="3 6" id="KW-0378">Hydrolase</keyword>
<feature type="chain" id="PRO_5012894684" description="N-acetylmuramoyl-L-alanine amidase" evidence="4">
    <location>
        <begin position="22"/>
        <end position="405"/>
    </location>
</feature>
<dbReference type="GO" id="GO:0008745">
    <property type="term" value="F:N-acetylmuramoyl-L-alanine amidase activity"/>
    <property type="evidence" value="ECO:0007669"/>
    <property type="project" value="UniProtKB-EC"/>
</dbReference>
<feature type="signal peptide" evidence="4">
    <location>
        <begin position="1"/>
        <end position="21"/>
    </location>
</feature>
<dbReference type="PANTHER" id="PTHR30404:SF0">
    <property type="entry name" value="N-ACETYLMURAMOYL-L-ALANINE AMIDASE AMIC"/>
    <property type="match status" value="1"/>
</dbReference>
<dbReference type="KEGG" id="spse:SULPSESMR1_01236"/>
<dbReference type="OrthoDB" id="9806267at2"/>
<dbReference type="SUPFAM" id="SSF53187">
    <property type="entry name" value="Zn-dependent exopeptidases"/>
    <property type="match status" value="1"/>
</dbReference>
<dbReference type="EC" id="3.5.1.28" evidence="2"/>
<dbReference type="CDD" id="cd02696">
    <property type="entry name" value="MurNAc-LAA"/>
    <property type="match status" value="1"/>
</dbReference>
<evidence type="ECO:0000256" key="1">
    <source>
        <dbReference type="ARBA" id="ARBA00001561"/>
    </source>
</evidence>
<gene>
    <name evidence="6" type="primary">amiA</name>
    <name evidence="6" type="ORF">SULPSESMR1_01236</name>
</gene>
<reference evidence="6 7" key="1">
    <citation type="submission" date="2017-07" db="EMBL/GenBank/DDBJ databases">
        <title>Genome Sequence of Sulfitobacter pseudonitzschiae Strain SMR1 Isolated from a culture of the Diatom Skeletonema marinoi.</title>
        <authorList>
            <person name="Topel M."/>
            <person name="Pinder M.I.M."/>
            <person name="Johansson O.N."/>
            <person name="Kourtchenko O."/>
            <person name="Godhe A."/>
            <person name="Clarke A.K."/>
        </authorList>
    </citation>
    <scope>NUCLEOTIDE SEQUENCE [LARGE SCALE GENOMIC DNA]</scope>
    <source>
        <strain evidence="6 7">SMR1</strain>
    </source>
</reference>
<dbReference type="AlphaFoldDB" id="A0A221JZP3"/>
<dbReference type="STRING" id="1402135.SAMN05444149_101519"/>
<evidence type="ECO:0000256" key="2">
    <source>
        <dbReference type="ARBA" id="ARBA00011901"/>
    </source>
</evidence>
<dbReference type="Gene3D" id="2.60.40.3500">
    <property type="match status" value="1"/>
</dbReference>
<name>A0A221JZP3_9RHOB</name>
<evidence type="ECO:0000256" key="3">
    <source>
        <dbReference type="ARBA" id="ARBA00022801"/>
    </source>
</evidence>
<dbReference type="InterPro" id="IPR050695">
    <property type="entry name" value="N-acetylmuramoyl_amidase_3"/>
</dbReference>
<protein>
    <recommendedName>
        <fullName evidence="2">N-acetylmuramoyl-L-alanine amidase</fullName>
        <ecNumber evidence="2">3.5.1.28</ecNumber>
    </recommendedName>
</protein>
<proteinExistence type="predicted"/>
<dbReference type="SMART" id="SM00646">
    <property type="entry name" value="Ami_3"/>
    <property type="match status" value="1"/>
</dbReference>
<dbReference type="PANTHER" id="PTHR30404">
    <property type="entry name" value="N-ACETYLMURAMOYL-L-ALANINE AMIDASE"/>
    <property type="match status" value="1"/>
</dbReference>
<accession>A0A221JZP3</accession>
<dbReference type="GO" id="GO:0030288">
    <property type="term" value="C:outer membrane-bounded periplasmic space"/>
    <property type="evidence" value="ECO:0007669"/>
    <property type="project" value="TreeGrafter"/>
</dbReference>
<dbReference type="RefSeq" id="WP_089422182.1">
    <property type="nucleotide sequence ID" value="NZ_CP022415.1"/>
</dbReference>
<dbReference type="GO" id="GO:0009253">
    <property type="term" value="P:peptidoglycan catabolic process"/>
    <property type="evidence" value="ECO:0007669"/>
    <property type="project" value="InterPro"/>
</dbReference>